<sequence length="665" mass="75999">MSYNKNKRKQPQKEQKYPLGLLLPIIAFLAIIPLITMMHQYNTNLGQFEWYTTYTDFTDFFLYFKMVWIIIACVYVLFCMAYLFFSAEKDPIWIKSLIPMAVYCGLALLSAIASKYSGFSFSGIFEQFESVWVLVGYGLMVYYSFFIMQNESALKRTMNWFMIGIAIMAFLGLSQVFRHDFFQTGFGQSLIKPSTYTEELVFNFEPGRPYMTLYNPNYVGFYVALTVPVLLTLLFAVKKIWQRIASALLIIAMLLILFGSQSRAGIVALVVSLFVMLLCMRKVFIKNWKIGVGGIILVVAAFLFINNMNDNVLINRLQGMFTSEAEYYPLKDIQTNDNDVTVVYQSAERNTAENGKVTKDDTLVIKMLQNSDGADYFELKDGNKKDVPFALTEDGVTYSISDPRFPFTFCVSRDDSFQGFLLTIDGYQWAFSNLMNTEGQKGYYCRGGNNAMMKLAKITESIPYLDKHYKLANMRGYIWDRTIPLLKKYFFLGSGPDTFIIAFPNNDLVGMYNSGHTNELITKPHCMYLQVGVQTGVPSLIALLVFFGWYLIDSLRIYWRCHYSEYMTYLGVGIFAAVIGYLILSLTNDSCVALSPIFYTLIGIGLGINHKIRKDMEFVFIKKTTPDEKTETATKSSTTTTKTSTAKEKNENNNNSKNNKKKKKK</sequence>
<evidence type="ECO:0000256" key="4">
    <source>
        <dbReference type="ARBA" id="ARBA00023136"/>
    </source>
</evidence>
<dbReference type="PANTHER" id="PTHR37422">
    <property type="entry name" value="TEICHURONIC ACID BIOSYNTHESIS PROTEIN TUAE"/>
    <property type="match status" value="1"/>
</dbReference>
<dbReference type="PANTHER" id="PTHR37422:SF13">
    <property type="entry name" value="LIPOPOLYSACCHARIDE BIOSYNTHESIS PROTEIN PA4999-RELATED"/>
    <property type="match status" value="1"/>
</dbReference>
<dbReference type="Pfam" id="PF04932">
    <property type="entry name" value="Wzy_C"/>
    <property type="match status" value="1"/>
</dbReference>
<accession>A0ABR7MZ48</accession>
<feature type="region of interest" description="Disordered" evidence="5">
    <location>
        <begin position="626"/>
        <end position="665"/>
    </location>
</feature>
<comment type="subcellular location">
    <subcellularLocation>
        <location evidence="1">Membrane</location>
        <topology evidence="1">Multi-pass membrane protein</topology>
    </subcellularLocation>
</comment>
<feature type="transmembrane region" description="Helical" evidence="6">
    <location>
        <begin position="218"/>
        <end position="237"/>
    </location>
</feature>
<feature type="transmembrane region" description="Helical" evidence="6">
    <location>
        <begin position="527"/>
        <end position="551"/>
    </location>
</feature>
<name>A0ABR7MZ48_9FIRM</name>
<evidence type="ECO:0000256" key="1">
    <source>
        <dbReference type="ARBA" id="ARBA00004141"/>
    </source>
</evidence>
<keyword evidence="8" id="KW-0436">Ligase</keyword>
<feature type="transmembrane region" description="Helical" evidence="6">
    <location>
        <begin position="563"/>
        <end position="584"/>
    </location>
</feature>
<feature type="transmembrane region" description="Helical" evidence="6">
    <location>
        <begin position="97"/>
        <end position="118"/>
    </location>
</feature>
<feature type="domain" description="O-antigen ligase-related" evidence="7">
    <location>
        <begin position="450"/>
        <end position="543"/>
    </location>
</feature>
<feature type="transmembrane region" description="Helical" evidence="6">
    <location>
        <begin position="160"/>
        <end position="177"/>
    </location>
</feature>
<dbReference type="InterPro" id="IPR007016">
    <property type="entry name" value="O-antigen_ligase-rel_domated"/>
</dbReference>
<evidence type="ECO:0000313" key="8">
    <source>
        <dbReference type="EMBL" id="MBC8561659.1"/>
    </source>
</evidence>
<feature type="transmembrane region" description="Helical" evidence="6">
    <location>
        <begin position="21"/>
        <end position="41"/>
    </location>
</feature>
<proteinExistence type="predicted"/>
<feature type="transmembrane region" description="Helical" evidence="6">
    <location>
        <begin position="266"/>
        <end position="283"/>
    </location>
</feature>
<reference evidence="8 9" key="1">
    <citation type="submission" date="2020-08" db="EMBL/GenBank/DDBJ databases">
        <title>Genome public.</title>
        <authorList>
            <person name="Liu C."/>
            <person name="Sun Q."/>
        </authorList>
    </citation>
    <scope>NUCLEOTIDE SEQUENCE [LARGE SCALE GENOMIC DNA]</scope>
    <source>
        <strain evidence="8 9">NSJ-37</strain>
    </source>
</reference>
<dbReference type="GO" id="GO:0016874">
    <property type="term" value="F:ligase activity"/>
    <property type="evidence" value="ECO:0007669"/>
    <property type="project" value="UniProtKB-KW"/>
</dbReference>
<feature type="transmembrane region" description="Helical" evidence="6">
    <location>
        <begin position="61"/>
        <end position="85"/>
    </location>
</feature>
<dbReference type="EMBL" id="JACRSX010000002">
    <property type="protein sequence ID" value="MBC8561659.1"/>
    <property type="molecule type" value="Genomic_DNA"/>
</dbReference>
<protein>
    <submittedName>
        <fullName evidence="8">O-antigen ligase family protein</fullName>
    </submittedName>
</protein>
<feature type="transmembrane region" description="Helical" evidence="6">
    <location>
        <begin position="590"/>
        <end position="608"/>
    </location>
</feature>
<dbReference type="InterPro" id="IPR051533">
    <property type="entry name" value="WaaL-like"/>
</dbReference>
<feature type="transmembrane region" description="Helical" evidence="6">
    <location>
        <begin position="130"/>
        <end position="148"/>
    </location>
</feature>
<keyword evidence="4 6" id="KW-0472">Membrane</keyword>
<comment type="caution">
    <text evidence="8">The sequence shown here is derived from an EMBL/GenBank/DDBJ whole genome shotgun (WGS) entry which is preliminary data.</text>
</comment>
<evidence type="ECO:0000256" key="6">
    <source>
        <dbReference type="SAM" id="Phobius"/>
    </source>
</evidence>
<dbReference type="Proteomes" id="UP000606193">
    <property type="component" value="Unassembled WGS sequence"/>
</dbReference>
<feature type="compositionally biased region" description="Low complexity" evidence="5">
    <location>
        <begin position="633"/>
        <end position="644"/>
    </location>
</feature>
<keyword evidence="2 6" id="KW-0812">Transmembrane</keyword>
<evidence type="ECO:0000256" key="5">
    <source>
        <dbReference type="SAM" id="MobiDB-lite"/>
    </source>
</evidence>
<evidence type="ECO:0000256" key="2">
    <source>
        <dbReference type="ARBA" id="ARBA00022692"/>
    </source>
</evidence>
<evidence type="ECO:0000313" key="9">
    <source>
        <dbReference type="Proteomes" id="UP000606193"/>
    </source>
</evidence>
<evidence type="ECO:0000259" key="7">
    <source>
        <dbReference type="Pfam" id="PF04932"/>
    </source>
</evidence>
<keyword evidence="9" id="KW-1185">Reference proteome</keyword>
<feature type="transmembrane region" description="Helical" evidence="6">
    <location>
        <begin position="244"/>
        <end position="260"/>
    </location>
</feature>
<feature type="transmembrane region" description="Helical" evidence="6">
    <location>
        <begin position="290"/>
        <end position="308"/>
    </location>
</feature>
<gene>
    <name evidence="8" type="ORF">H8704_03275</name>
</gene>
<evidence type="ECO:0000256" key="3">
    <source>
        <dbReference type="ARBA" id="ARBA00022989"/>
    </source>
</evidence>
<keyword evidence="3 6" id="KW-1133">Transmembrane helix</keyword>
<dbReference type="RefSeq" id="WP_249297325.1">
    <property type="nucleotide sequence ID" value="NZ_JACRSX010000002.1"/>
</dbReference>
<organism evidence="8 9">
    <name type="scientific">Jutongia huaianensis</name>
    <dbReference type="NCBI Taxonomy" id="2763668"/>
    <lineage>
        <taxon>Bacteria</taxon>
        <taxon>Bacillati</taxon>
        <taxon>Bacillota</taxon>
        <taxon>Clostridia</taxon>
        <taxon>Lachnospirales</taxon>
        <taxon>Lachnospiraceae</taxon>
        <taxon>Jutongia</taxon>
    </lineage>
</organism>